<name>A0A4R8HRB6_9FIRM</name>
<dbReference type="InterPro" id="IPR024529">
    <property type="entry name" value="ECF_trnsprt_substrate-spec"/>
</dbReference>
<evidence type="ECO:0000313" key="3">
    <source>
        <dbReference type="Proteomes" id="UP000295832"/>
    </source>
</evidence>
<feature type="transmembrane region" description="Helical" evidence="1">
    <location>
        <begin position="81"/>
        <end position="98"/>
    </location>
</feature>
<evidence type="ECO:0000313" key="2">
    <source>
        <dbReference type="EMBL" id="TDX59127.1"/>
    </source>
</evidence>
<comment type="caution">
    <text evidence="2">The sequence shown here is derived from an EMBL/GenBank/DDBJ whole genome shotgun (WGS) entry which is preliminary data.</text>
</comment>
<proteinExistence type="predicted"/>
<organism evidence="2 3">
    <name type="scientific">Orenia marismortui</name>
    <dbReference type="NCBI Taxonomy" id="46469"/>
    <lineage>
        <taxon>Bacteria</taxon>
        <taxon>Bacillati</taxon>
        <taxon>Bacillota</taxon>
        <taxon>Clostridia</taxon>
        <taxon>Halanaerobiales</taxon>
        <taxon>Halobacteroidaceae</taxon>
        <taxon>Orenia</taxon>
    </lineage>
</organism>
<reference evidence="2 3" key="1">
    <citation type="submission" date="2019-03" db="EMBL/GenBank/DDBJ databases">
        <title>Subsurface microbial communities from deep shales in Ohio and West Virginia, USA.</title>
        <authorList>
            <person name="Wrighton K."/>
        </authorList>
    </citation>
    <scope>NUCLEOTIDE SEQUENCE [LARGE SCALE GENOMIC DNA]</scope>
    <source>
        <strain evidence="2 3">MSL 6dP</strain>
    </source>
</reference>
<feature type="transmembrane region" description="Helical" evidence="1">
    <location>
        <begin position="43"/>
        <end position="69"/>
    </location>
</feature>
<dbReference type="Gene3D" id="1.10.1760.20">
    <property type="match status" value="1"/>
</dbReference>
<dbReference type="Proteomes" id="UP000295832">
    <property type="component" value="Unassembled WGS sequence"/>
</dbReference>
<keyword evidence="1" id="KW-0812">Transmembrane</keyword>
<dbReference type="STRING" id="926561.GCA_000379025_01041"/>
<gene>
    <name evidence="2" type="ORF">C7959_10113</name>
</gene>
<keyword evidence="1" id="KW-1133">Transmembrane helix</keyword>
<feature type="transmembrane region" description="Helical" evidence="1">
    <location>
        <begin position="105"/>
        <end position="128"/>
    </location>
</feature>
<feature type="transmembrane region" description="Helical" evidence="1">
    <location>
        <begin position="140"/>
        <end position="162"/>
    </location>
</feature>
<dbReference type="EMBL" id="SOEG01000001">
    <property type="protein sequence ID" value="TDX59127.1"/>
    <property type="molecule type" value="Genomic_DNA"/>
</dbReference>
<keyword evidence="3" id="KW-1185">Reference proteome</keyword>
<sequence length="171" mass="17655">MKITVRQLTIIGILGAISLLLGSTPLGFIPVPTPAGSATIMHIPVIIGAIMEGPVVGGFVGLIFGLFSFLRGGAALFSDPVIAILPRILIGIFSAYSYKMVKNRIGGAGIAAIVGTLTNTVGVLSLAVVKKYLPNWETALTIAITHGLAEVVLAVLITVAIAKGLDRARLD</sequence>
<accession>A0A4R8HRB6</accession>
<protein>
    <submittedName>
        <fullName evidence="2">Putative membrane protein</fullName>
    </submittedName>
</protein>
<evidence type="ECO:0000256" key="1">
    <source>
        <dbReference type="SAM" id="Phobius"/>
    </source>
</evidence>
<dbReference type="AlphaFoldDB" id="A0A4R8HRB6"/>
<feature type="transmembrane region" description="Helical" evidence="1">
    <location>
        <begin position="6"/>
        <end position="31"/>
    </location>
</feature>
<dbReference type="RefSeq" id="WP_208324344.1">
    <property type="nucleotide sequence ID" value="NZ_SOEG01000001.1"/>
</dbReference>
<dbReference type="GO" id="GO:0022857">
    <property type="term" value="F:transmembrane transporter activity"/>
    <property type="evidence" value="ECO:0007669"/>
    <property type="project" value="InterPro"/>
</dbReference>
<dbReference type="Pfam" id="PF12822">
    <property type="entry name" value="ECF_trnsprt"/>
    <property type="match status" value="1"/>
</dbReference>
<keyword evidence="1" id="KW-0472">Membrane</keyword>